<name>A0A084ZP93_9ENTR</name>
<evidence type="ECO:0000313" key="3">
    <source>
        <dbReference type="Proteomes" id="UP000028630"/>
    </source>
</evidence>
<keyword evidence="3" id="KW-1185">Reference proteome</keyword>
<dbReference type="EMBL" id="JMTB01000117">
    <property type="protein sequence ID" value="KFB99287.1"/>
    <property type="molecule type" value="Genomic_DNA"/>
</dbReference>
<evidence type="ECO:0000313" key="2">
    <source>
        <dbReference type="EMBL" id="KFB99287.1"/>
    </source>
</evidence>
<dbReference type="Proteomes" id="UP000028630">
    <property type="component" value="Unassembled WGS sequence"/>
</dbReference>
<dbReference type="AlphaFoldDB" id="A0A084ZP93"/>
<proteinExistence type="predicted"/>
<gene>
    <name evidence="2" type="ORF">GTGU_04290</name>
</gene>
<evidence type="ECO:0000256" key="1">
    <source>
        <dbReference type="SAM" id="MobiDB-lite"/>
    </source>
</evidence>
<accession>A0A084ZP93</accession>
<feature type="region of interest" description="Disordered" evidence="1">
    <location>
        <begin position="1"/>
        <end position="30"/>
    </location>
</feature>
<protein>
    <submittedName>
        <fullName evidence="2">Uncharacterized protein</fullName>
    </submittedName>
</protein>
<comment type="caution">
    <text evidence="2">The sequence shown here is derived from an EMBL/GenBank/DDBJ whole genome shotgun (WGS) entry which is preliminary data.</text>
</comment>
<reference evidence="3" key="1">
    <citation type="submission" date="2014-05" db="EMBL/GenBank/DDBJ databases">
        <title>ATOL: Assembling a taxonomically balanced genome-scale reconstruction of the evolutionary history of the Enterobacteriaceae.</title>
        <authorList>
            <person name="Plunkett G. III"/>
            <person name="Neeno-Eckwall E.C."/>
            <person name="Glasner J.D."/>
            <person name="Perna N.T."/>
        </authorList>
    </citation>
    <scope>NUCLEOTIDE SEQUENCE [LARGE SCALE GENOMIC DNA]</scope>
    <source>
        <strain evidence="3">ATCC 49490</strain>
    </source>
</reference>
<sequence>MAAKKSKEMSVVVGNVSAESEPEESLEVDNSGYEHELKACQQELALLESSVPDKYQSFKTKYDRLMSDISGYASIRSGIRPQLQRSMDSLWQFRTYRLCAEINLTLLQGLSEDAAGDGK</sequence>
<organism evidence="2 3">
    <name type="scientific">Trabulsiella guamensis ATCC 49490</name>
    <dbReference type="NCBI Taxonomy" id="1005994"/>
    <lineage>
        <taxon>Bacteria</taxon>
        <taxon>Pseudomonadati</taxon>
        <taxon>Pseudomonadota</taxon>
        <taxon>Gammaproteobacteria</taxon>
        <taxon>Enterobacterales</taxon>
        <taxon>Enterobacteriaceae</taxon>
        <taxon>Trabulsiella</taxon>
    </lineage>
</organism>